<reference evidence="2" key="1">
    <citation type="submission" date="2021-01" db="EMBL/GenBank/DDBJ databases">
        <authorList>
            <person name="Corre E."/>
            <person name="Pelletier E."/>
            <person name="Niang G."/>
            <person name="Scheremetjew M."/>
            <person name="Finn R."/>
            <person name="Kale V."/>
            <person name="Holt S."/>
            <person name="Cochrane G."/>
            <person name="Meng A."/>
            <person name="Brown T."/>
            <person name="Cohen L."/>
        </authorList>
    </citation>
    <scope>NUCLEOTIDE SEQUENCE</scope>
    <source>
        <strain evidence="2">CCMP2222</strain>
    </source>
</reference>
<feature type="compositionally biased region" description="Basic and acidic residues" evidence="1">
    <location>
        <begin position="33"/>
        <end position="54"/>
    </location>
</feature>
<name>A0A7S2ANE8_9DINO</name>
<dbReference type="AlphaFoldDB" id="A0A7S2ANE8"/>
<feature type="compositionally biased region" description="Acidic residues" evidence="1">
    <location>
        <begin position="69"/>
        <end position="78"/>
    </location>
</feature>
<accession>A0A7S2ANE8</accession>
<proteinExistence type="predicted"/>
<feature type="compositionally biased region" description="Basic residues" evidence="1">
    <location>
        <begin position="83"/>
        <end position="105"/>
    </location>
</feature>
<evidence type="ECO:0000256" key="1">
    <source>
        <dbReference type="SAM" id="MobiDB-lite"/>
    </source>
</evidence>
<gene>
    <name evidence="2" type="ORF">AAND1436_LOCUS5315</name>
</gene>
<protein>
    <submittedName>
        <fullName evidence="2">Uncharacterized protein</fullName>
    </submittedName>
</protein>
<dbReference type="EMBL" id="HBGQ01010859">
    <property type="protein sequence ID" value="CAD9373007.1"/>
    <property type="molecule type" value="Transcribed_RNA"/>
</dbReference>
<feature type="region of interest" description="Disordered" evidence="1">
    <location>
        <begin position="27"/>
        <end position="192"/>
    </location>
</feature>
<organism evidence="2">
    <name type="scientific">Alexandrium andersonii</name>
    <dbReference type="NCBI Taxonomy" id="327968"/>
    <lineage>
        <taxon>Eukaryota</taxon>
        <taxon>Sar</taxon>
        <taxon>Alveolata</taxon>
        <taxon>Dinophyceae</taxon>
        <taxon>Gonyaulacales</taxon>
        <taxon>Pyrocystaceae</taxon>
        <taxon>Alexandrium</taxon>
    </lineage>
</organism>
<evidence type="ECO:0000313" key="2">
    <source>
        <dbReference type="EMBL" id="CAD9373007.1"/>
    </source>
</evidence>
<sequence length="282" mass="32427">MEDQNERDNIVDGEWVELDRWGRRHHHLHHTHPHSEETADRSEESEGKARSAKIEEEEESTEEPTKEKEEEEDDEEEKEDSHKGKHRKHRKPKGEKNEKRRSKRKGQQEADSEGGPEESAEQEPVAELREPHTPEARERRMHPPPAPVQQDQEEEEAMPTAAARGTAGGPVDIDMDMPYGNLEPFGREDTAQELTEASIRESNAMVDQLERAEVAEEKRAVFRALTRLRGAAITSFDGVARSQTGNIDAYNKVNQWRERHPLRHLADEESDISKWAFPDANF</sequence>
<feature type="compositionally biased region" description="Basic and acidic residues" evidence="1">
    <location>
        <begin position="126"/>
        <end position="138"/>
    </location>
</feature>
<feature type="compositionally biased region" description="Acidic residues" evidence="1">
    <location>
        <begin position="110"/>
        <end position="121"/>
    </location>
</feature>